<proteinExistence type="predicted"/>
<dbReference type="AlphaFoldDB" id="A0A212KEN2"/>
<dbReference type="RefSeq" id="WP_296936964.1">
    <property type="nucleotide sequence ID" value="NZ_LT598928.1"/>
</dbReference>
<sequence>MSQAATINTDDYMRDACGNLIAKENVKDIDLARTDLVNELAVTALDLSDRLAIFKRTAMGDIDSFVELSAERYGVKLGGKKGNVTLDTFSGQFRIERQFSDHLTFDEGLQAAKALIDECLRDWTQGGNANVRTLVDHAFRVDKKGKLNTGAILGLRNLKIEDARWKTAMTAISESIKVVGTCQYVRFYRRDENGKYILIPLDIATL</sequence>
<dbReference type="Pfam" id="PF11363">
    <property type="entry name" value="DUF3164"/>
    <property type="match status" value="1"/>
</dbReference>
<organism evidence="1">
    <name type="scientific">uncultured Desulfovibrio sp</name>
    <dbReference type="NCBI Taxonomy" id="167968"/>
    <lineage>
        <taxon>Bacteria</taxon>
        <taxon>Pseudomonadati</taxon>
        <taxon>Thermodesulfobacteriota</taxon>
        <taxon>Desulfovibrionia</taxon>
        <taxon>Desulfovibrionales</taxon>
        <taxon>Desulfovibrionaceae</taxon>
        <taxon>Desulfovibrio</taxon>
        <taxon>environmental samples</taxon>
    </lineage>
</organism>
<evidence type="ECO:0008006" key="2">
    <source>
        <dbReference type="Google" id="ProtNLM"/>
    </source>
</evidence>
<dbReference type="EMBL" id="FLUP01000001">
    <property type="protein sequence ID" value="SBW10078.1"/>
    <property type="molecule type" value="Genomic_DNA"/>
</dbReference>
<name>A0A212KEN2_9BACT</name>
<evidence type="ECO:0000313" key="1">
    <source>
        <dbReference type="EMBL" id="SBW10078.1"/>
    </source>
</evidence>
<protein>
    <recommendedName>
        <fullName evidence="2">Sulfate transport protein CysZ</fullName>
    </recommendedName>
</protein>
<gene>
    <name evidence="1" type="ORF">KM92DES2_12880</name>
</gene>
<dbReference type="InterPro" id="IPR021505">
    <property type="entry name" value="Phage_B3_Orf6"/>
</dbReference>
<accession>A0A212KEN2</accession>
<reference evidence="1" key="1">
    <citation type="submission" date="2016-04" db="EMBL/GenBank/DDBJ databases">
        <authorList>
            <person name="Evans L.H."/>
            <person name="Alamgir A."/>
            <person name="Owens N."/>
            <person name="Weber N.D."/>
            <person name="Virtaneva K."/>
            <person name="Barbian K."/>
            <person name="Babar A."/>
            <person name="Rosenke K."/>
        </authorList>
    </citation>
    <scope>NUCLEOTIDE SEQUENCE</scope>
    <source>
        <strain evidence="1">92-2</strain>
    </source>
</reference>